<evidence type="ECO:0000256" key="2">
    <source>
        <dbReference type="ARBA" id="ARBA00004496"/>
    </source>
</evidence>
<feature type="active site" evidence="15">
    <location>
        <position position="14"/>
    </location>
</feature>
<evidence type="ECO:0000256" key="12">
    <source>
        <dbReference type="ARBA" id="ARBA00023211"/>
    </source>
</evidence>
<keyword evidence="13 14" id="KW-0961">Cell wall biogenesis/degradation</keyword>
<dbReference type="GO" id="GO:0008716">
    <property type="term" value="F:D-alanine-D-alanine ligase activity"/>
    <property type="evidence" value="ECO:0007669"/>
    <property type="project" value="UniProtKB-UniRule"/>
</dbReference>
<dbReference type="GO" id="GO:0046872">
    <property type="term" value="F:metal ion binding"/>
    <property type="evidence" value="ECO:0007669"/>
    <property type="project" value="UniProtKB-KW"/>
</dbReference>
<keyword evidence="4 14" id="KW-0963">Cytoplasm</keyword>
<comment type="catalytic activity">
    <reaction evidence="14">
        <text>2 D-alanine + ATP = D-alanyl-D-alanine + ADP + phosphate + H(+)</text>
        <dbReference type="Rhea" id="RHEA:11224"/>
        <dbReference type="ChEBI" id="CHEBI:15378"/>
        <dbReference type="ChEBI" id="CHEBI:30616"/>
        <dbReference type="ChEBI" id="CHEBI:43474"/>
        <dbReference type="ChEBI" id="CHEBI:57416"/>
        <dbReference type="ChEBI" id="CHEBI:57822"/>
        <dbReference type="ChEBI" id="CHEBI:456216"/>
        <dbReference type="EC" id="6.3.2.4"/>
    </reaction>
</comment>
<dbReference type="PIRSF" id="PIRSF039102">
    <property type="entry name" value="Ddl/VanB"/>
    <property type="match status" value="1"/>
</dbReference>
<comment type="similarity">
    <text evidence="3 14">Belongs to the D-alanine--D-alanine ligase family.</text>
</comment>
<reference evidence="19 20" key="1">
    <citation type="submission" date="2015-06" db="EMBL/GenBank/DDBJ databases">
        <title>Draft genome sequence of the purine-degrading Clostridium cylindrosporum HC-1 (DSM 605).</title>
        <authorList>
            <person name="Poehlein A."/>
            <person name="Schiel-Bengelsdorf B."/>
            <person name="Bengelsdorf F."/>
            <person name="Daniel R."/>
            <person name="Duerre P."/>
        </authorList>
    </citation>
    <scope>NUCLEOTIDE SEQUENCE [LARGE SCALE GENOMIC DNA]</scope>
    <source>
        <strain evidence="19 20">DSM 605</strain>
    </source>
</reference>
<keyword evidence="20" id="KW-1185">Reference proteome</keyword>
<keyword evidence="8 17" id="KW-0067">ATP-binding</keyword>
<dbReference type="FunFam" id="3.40.50.20:FF:000031">
    <property type="entry name" value="D-alanine--D-alanine ligase"/>
    <property type="match status" value="1"/>
</dbReference>
<dbReference type="EMBL" id="LFVU01000028">
    <property type="protein sequence ID" value="KMT20873.1"/>
    <property type="molecule type" value="Genomic_DNA"/>
</dbReference>
<feature type="binding site" evidence="16">
    <location>
        <position position="249"/>
    </location>
    <ligand>
        <name>Mg(2+)</name>
        <dbReference type="ChEBI" id="CHEBI:18420"/>
        <label>1</label>
    </ligand>
</feature>
<feature type="binding site" evidence="16">
    <location>
        <position position="261"/>
    </location>
    <ligand>
        <name>Mg(2+)</name>
        <dbReference type="ChEBI" id="CHEBI:18420"/>
        <label>1</label>
    </ligand>
</feature>
<dbReference type="GO" id="GO:0005737">
    <property type="term" value="C:cytoplasm"/>
    <property type="evidence" value="ECO:0007669"/>
    <property type="project" value="UniProtKB-SubCell"/>
</dbReference>
<comment type="cofactor">
    <cofactor evidence="16">
        <name>Mg(2+)</name>
        <dbReference type="ChEBI" id="CHEBI:18420"/>
    </cofactor>
    <cofactor evidence="16">
        <name>Mn(2+)</name>
        <dbReference type="ChEBI" id="CHEBI:29035"/>
    </cofactor>
    <text evidence="16">Binds 2 magnesium or manganese ions per subunit.</text>
</comment>
<dbReference type="AlphaFoldDB" id="A0A0J8D9B0"/>
<evidence type="ECO:0000256" key="9">
    <source>
        <dbReference type="ARBA" id="ARBA00022842"/>
    </source>
</evidence>
<keyword evidence="12 16" id="KW-0464">Manganese</keyword>
<dbReference type="GO" id="GO:0071555">
    <property type="term" value="P:cell wall organization"/>
    <property type="evidence" value="ECO:0007669"/>
    <property type="project" value="UniProtKB-KW"/>
</dbReference>
<evidence type="ECO:0000256" key="14">
    <source>
        <dbReference type="HAMAP-Rule" id="MF_00047"/>
    </source>
</evidence>
<dbReference type="PANTHER" id="PTHR23132:SF23">
    <property type="entry name" value="D-ALANINE--D-ALANINE LIGASE B"/>
    <property type="match status" value="1"/>
</dbReference>
<evidence type="ECO:0000256" key="1">
    <source>
        <dbReference type="ARBA" id="ARBA00001936"/>
    </source>
</evidence>
<dbReference type="SUPFAM" id="SSF56059">
    <property type="entry name" value="Glutathione synthetase ATP-binding domain-like"/>
    <property type="match status" value="1"/>
</dbReference>
<comment type="pathway">
    <text evidence="14">Cell wall biogenesis; peptidoglycan biosynthesis.</text>
</comment>
<keyword evidence="11 14" id="KW-0573">Peptidoglycan synthesis</keyword>
<feature type="domain" description="ATP-grasp" evidence="18">
    <location>
        <begin position="100"/>
        <end position="294"/>
    </location>
</feature>
<evidence type="ECO:0000256" key="13">
    <source>
        <dbReference type="ARBA" id="ARBA00023316"/>
    </source>
</evidence>
<evidence type="ECO:0000256" key="3">
    <source>
        <dbReference type="ARBA" id="ARBA00010871"/>
    </source>
</evidence>
<evidence type="ECO:0000256" key="7">
    <source>
        <dbReference type="ARBA" id="ARBA00022741"/>
    </source>
</evidence>
<keyword evidence="7 17" id="KW-0547">Nucleotide-binding</keyword>
<evidence type="ECO:0000259" key="18">
    <source>
        <dbReference type="PROSITE" id="PS50975"/>
    </source>
</evidence>
<dbReference type="Gene3D" id="3.30.1490.20">
    <property type="entry name" value="ATP-grasp fold, A domain"/>
    <property type="match status" value="1"/>
</dbReference>
<comment type="function">
    <text evidence="14">Cell wall formation.</text>
</comment>
<dbReference type="GO" id="GO:0009252">
    <property type="term" value="P:peptidoglycan biosynthetic process"/>
    <property type="evidence" value="ECO:0007669"/>
    <property type="project" value="UniProtKB-UniRule"/>
</dbReference>
<feature type="binding site" evidence="16">
    <location>
        <position position="261"/>
    </location>
    <ligand>
        <name>Mg(2+)</name>
        <dbReference type="ChEBI" id="CHEBI:18420"/>
        <label>2</label>
    </ligand>
</feature>
<evidence type="ECO:0000256" key="6">
    <source>
        <dbReference type="ARBA" id="ARBA00022723"/>
    </source>
</evidence>
<evidence type="ECO:0000256" key="16">
    <source>
        <dbReference type="PIRSR" id="PIRSR039102-3"/>
    </source>
</evidence>
<dbReference type="PROSITE" id="PS00843">
    <property type="entry name" value="DALA_DALA_LIGASE_1"/>
    <property type="match status" value="1"/>
</dbReference>
<dbReference type="Pfam" id="PF07478">
    <property type="entry name" value="Dala_Dala_lig_C"/>
    <property type="match status" value="1"/>
</dbReference>
<feature type="binding site" evidence="16">
    <location>
        <position position="263"/>
    </location>
    <ligand>
        <name>Mg(2+)</name>
        <dbReference type="ChEBI" id="CHEBI:18420"/>
        <label>2</label>
    </ligand>
</feature>
<keyword evidence="6 16" id="KW-0479">Metal-binding</keyword>
<dbReference type="InterPro" id="IPR011761">
    <property type="entry name" value="ATP-grasp"/>
</dbReference>
<proteinExistence type="inferred from homology"/>
<evidence type="ECO:0000256" key="10">
    <source>
        <dbReference type="ARBA" id="ARBA00022960"/>
    </source>
</evidence>
<dbReference type="PANTHER" id="PTHR23132">
    <property type="entry name" value="D-ALANINE--D-ALANINE LIGASE"/>
    <property type="match status" value="1"/>
</dbReference>
<evidence type="ECO:0000256" key="11">
    <source>
        <dbReference type="ARBA" id="ARBA00022984"/>
    </source>
</evidence>
<dbReference type="GO" id="GO:0008360">
    <property type="term" value="P:regulation of cell shape"/>
    <property type="evidence" value="ECO:0007669"/>
    <property type="project" value="UniProtKB-KW"/>
</dbReference>
<evidence type="ECO:0000256" key="15">
    <source>
        <dbReference type="PIRSR" id="PIRSR039102-1"/>
    </source>
</evidence>
<dbReference type="STRING" id="1121307.CLCY_1c01070"/>
<evidence type="ECO:0000256" key="4">
    <source>
        <dbReference type="ARBA" id="ARBA00022490"/>
    </source>
</evidence>
<dbReference type="UniPathway" id="UPA00219"/>
<evidence type="ECO:0000256" key="17">
    <source>
        <dbReference type="PROSITE-ProRule" id="PRU00409"/>
    </source>
</evidence>
<keyword evidence="10 14" id="KW-0133">Cell shape</keyword>
<comment type="subcellular location">
    <subcellularLocation>
        <location evidence="2 14">Cytoplasm</location>
    </subcellularLocation>
</comment>
<dbReference type="NCBIfam" id="NF002378">
    <property type="entry name" value="PRK01372.1"/>
    <property type="match status" value="1"/>
</dbReference>
<keyword evidence="5 14" id="KW-0436">Ligase</keyword>
<dbReference type="Gene3D" id="3.40.50.20">
    <property type="match status" value="1"/>
</dbReference>
<evidence type="ECO:0000256" key="8">
    <source>
        <dbReference type="ARBA" id="ARBA00022840"/>
    </source>
</evidence>
<name>A0A0J8D9B0_CLOCY</name>
<dbReference type="Proteomes" id="UP000036756">
    <property type="component" value="Unassembled WGS sequence"/>
</dbReference>
<evidence type="ECO:0000313" key="19">
    <source>
        <dbReference type="EMBL" id="KMT20873.1"/>
    </source>
</evidence>
<dbReference type="PROSITE" id="PS00844">
    <property type="entry name" value="DALA_DALA_LIGASE_2"/>
    <property type="match status" value="1"/>
</dbReference>
<dbReference type="InterPro" id="IPR016185">
    <property type="entry name" value="PreATP-grasp_dom_sf"/>
</dbReference>
<dbReference type="InterPro" id="IPR013815">
    <property type="entry name" value="ATP_grasp_subdomain_1"/>
</dbReference>
<protein>
    <recommendedName>
        <fullName evidence="14">D-alanine--D-alanine ligase</fullName>
        <ecNumber evidence="14">6.3.2.4</ecNumber>
    </recommendedName>
    <alternativeName>
        <fullName evidence="14">D-Ala-D-Ala ligase</fullName>
    </alternativeName>
    <alternativeName>
        <fullName evidence="14">D-alanylalanine synthetase</fullName>
    </alternativeName>
</protein>
<dbReference type="PATRIC" id="fig|1121307.3.peg.468"/>
<accession>A0A0J8D9B0</accession>
<dbReference type="InterPro" id="IPR011095">
    <property type="entry name" value="Dala_Dala_lig_C"/>
</dbReference>
<dbReference type="PROSITE" id="PS50975">
    <property type="entry name" value="ATP_GRASP"/>
    <property type="match status" value="1"/>
</dbReference>
<dbReference type="EC" id="6.3.2.4" evidence="14"/>
<dbReference type="NCBIfam" id="TIGR01205">
    <property type="entry name" value="D_ala_D_alaTIGR"/>
    <property type="match status" value="1"/>
</dbReference>
<feature type="active site" evidence="15">
    <location>
        <position position="272"/>
    </location>
</feature>
<comment type="cofactor">
    <cofactor evidence="1">
        <name>Mn(2+)</name>
        <dbReference type="ChEBI" id="CHEBI:29035"/>
    </cofactor>
</comment>
<evidence type="ECO:0000256" key="5">
    <source>
        <dbReference type="ARBA" id="ARBA00022598"/>
    </source>
</evidence>
<dbReference type="InterPro" id="IPR005905">
    <property type="entry name" value="D_ala_D_ala"/>
</dbReference>
<evidence type="ECO:0000313" key="20">
    <source>
        <dbReference type="Proteomes" id="UP000036756"/>
    </source>
</evidence>
<dbReference type="RefSeq" id="WP_048571276.1">
    <property type="nucleotide sequence ID" value="NZ_LFVU01000028.1"/>
</dbReference>
<dbReference type="SUPFAM" id="SSF52440">
    <property type="entry name" value="PreATP-grasp domain"/>
    <property type="match status" value="1"/>
</dbReference>
<comment type="caution">
    <text evidence="19">The sequence shown here is derived from an EMBL/GenBank/DDBJ whole genome shotgun (WGS) entry which is preliminary data.</text>
</comment>
<dbReference type="GO" id="GO:0005524">
    <property type="term" value="F:ATP binding"/>
    <property type="evidence" value="ECO:0007669"/>
    <property type="project" value="UniProtKB-UniRule"/>
</dbReference>
<feature type="active site" evidence="15">
    <location>
        <position position="143"/>
    </location>
</feature>
<keyword evidence="9 16" id="KW-0460">Magnesium</keyword>
<dbReference type="InterPro" id="IPR000291">
    <property type="entry name" value="D-Ala_lig_Van_CS"/>
</dbReference>
<dbReference type="Pfam" id="PF01820">
    <property type="entry name" value="Dala_Dala_lig_N"/>
    <property type="match status" value="2"/>
</dbReference>
<organism evidence="19 20">
    <name type="scientific">Clostridium cylindrosporum DSM 605</name>
    <dbReference type="NCBI Taxonomy" id="1121307"/>
    <lineage>
        <taxon>Bacteria</taxon>
        <taxon>Bacillati</taxon>
        <taxon>Bacillota</taxon>
        <taxon>Clostridia</taxon>
        <taxon>Eubacteriales</taxon>
        <taxon>Clostridiaceae</taxon>
        <taxon>Clostridium</taxon>
    </lineage>
</organism>
<dbReference type="OrthoDB" id="9813261at2"/>
<dbReference type="HAMAP" id="MF_00047">
    <property type="entry name" value="Dala_Dala_lig"/>
    <property type="match status" value="1"/>
</dbReference>
<dbReference type="Gene3D" id="3.30.470.20">
    <property type="entry name" value="ATP-grasp fold, B domain"/>
    <property type="match status" value="1"/>
</dbReference>
<gene>
    <name evidence="19" type="primary">ddlA</name>
    <name evidence="14" type="synonym">ddl</name>
    <name evidence="19" type="ORF">CLCY_1c01070</name>
</gene>
<dbReference type="InterPro" id="IPR011127">
    <property type="entry name" value="Dala_Dala_lig_N"/>
</dbReference>
<sequence>MLKIGVLMGGISSEREISLRSGNAVCEHLDKSKYNVVPIVLDSKDDVIEKVKGIDFAFLALHGKFGEDGVVQGVLETLNIPYSGCGVLASSLCMDKDMTKKVLRFEGINTADWTMVSSVDDINYEKIKEIGYPVFVKPNSGGSSFATVLIKEEKDIESAVVEALKYDTEVMIEKYIKGYEISCPVIEGKMFPIVAIEPSGEFFDFTSKYTDGGAKEFVVEFEEDLQGKIEKMVVGTFKALKCNVYARVDIIISEGELFVLEVNTLPGMTSNSLFPKSAAHIGISYSDLIEIFIEKSLNLRGNIN</sequence>